<dbReference type="Gene3D" id="3.40.30.10">
    <property type="entry name" value="Glutaredoxin"/>
    <property type="match status" value="1"/>
</dbReference>
<keyword evidence="5" id="KW-1185">Reference proteome</keyword>
<dbReference type="PROSITE" id="PS00194">
    <property type="entry name" value="THIOREDOXIN_1"/>
    <property type="match status" value="1"/>
</dbReference>
<dbReference type="CDD" id="cd02966">
    <property type="entry name" value="TlpA_like_family"/>
    <property type="match status" value="1"/>
</dbReference>
<keyword evidence="4" id="KW-0413">Isomerase</keyword>
<feature type="transmembrane region" description="Helical" evidence="2">
    <location>
        <begin position="6"/>
        <end position="23"/>
    </location>
</feature>
<comment type="caution">
    <text evidence="4">The sequence shown here is derived from an EMBL/GenBank/DDBJ whole genome shotgun (WGS) entry which is preliminary data.</text>
</comment>
<evidence type="ECO:0000313" key="4">
    <source>
        <dbReference type="EMBL" id="MDQ0010939.1"/>
    </source>
</evidence>
<protein>
    <submittedName>
        <fullName evidence="4">Thiol-disulfide isomerase/thioredoxin</fullName>
    </submittedName>
</protein>
<proteinExistence type="predicted"/>
<gene>
    <name evidence="4" type="ORF">J2T07_003145</name>
</gene>
<dbReference type="InterPro" id="IPR000866">
    <property type="entry name" value="AhpC/TSA"/>
</dbReference>
<evidence type="ECO:0000256" key="2">
    <source>
        <dbReference type="SAM" id="Phobius"/>
    </source>
</evidence>
<keyword evidence="2" id="KW-0472">Membrane</keyword>
<name>A0ABT9T0Z2_9GAMM</name>
<reference evidence="4 5" key="1">
    <citation type="submission" date="2023-07" db="EMBL/GenBank/DDBJ databases">
        <title>Sorghum-associated microbial communities from plants grown in Nebraska, USA.</title>
        <authorList>
            <person name="Schachtman D."/>
        </authorList>
    </citation>
    <scope>NUCLEOTIDE SEQUENCE [LARGE SCALE GENOMIC DNA]</scope>
    <source>
        <strain evidence="4 5">CC60</strain>
    </source>
</reference>
<evidence type="ECO:0000256" key="1">
    <source>
        <dbReference type="ARBA" id="ARBA00023284"/>
    </source>
</evidence>
<dbReference type="Pfam" id="PF00578">
    <property type="entry name" value="AhpC-TSA"/>
    <property type="match status" value="1"/>
</dbReference>
<dbReference type="GO" id="GO:0016853">
    <property type="term" value="F:isomerase activity"/>
    <property type="evidence" value="ECO:0007669"/>
    <property type="project" value="UniProtKB-KW"/>
</dbReference>
<dbReference type="RefSeq" id="WP_306851024.1">
    <property type="nucleotide sequence ID" value="NZ_JAUSSK010000004.1"/>
</dbReference>
<sequence length="177" mass="19262">MSRGPTFWIVVLAIAAAATGLYLEHRRLNPPPPQGVTVADIGEIPTPATFLTVEGKPRQLSDWHGKRLLINFWATWCAPCRREMPLLSENAGRYKARNVAILGVAEDTAGAVRAYLAAQPVEYPVVLADSDAPGGSLSFGNTRRVLPYSVLIGEDGRILRRKLGTFSQAELDAWLAP</sequence>
<dbReference type="PANTHER" id="PTHR42852">
    <property type="entry name" value="THIOL:DISULFIDE INTERCHANGE PROTEIN DSBE"/>
    <property type="match status" value="1"/>
</dbReference>
<evidence type="ECO:0000259" key="3">
    <source>
        <dbReference type="PROSITE" id="PS51352"/>
    </source>
</evidence>
<evidence type="ECO:0000313" key="5">
    <source>
        <dbReference type="Proteomes" id="UP001237737"/>
    </source>
</evidence>
<feature type="domain" description="Thioredoxin" evidence="3">
    <location>
        <begin position="39"/>
        <end position="177"/>
    </location>
</feature>
<organism evidence="4 5">
    <name type="scientific">Luteibacter jiangsuensis</name>
    <dbReference type="NCBI Taxonomy" id="637577"/>
    <lineage>
        <taxon>Bacteria</taxon>
        <taxon>Pseudomonadati</taxon>
        <taxon>Pseudomonadota</taxon>
        <taxon>Gammaproteobacteria</taxon>
        <taxon>Lysobacterales</taxon>
        <taxon>Rhodanobacteraceae</taxon>
        <taxon>Luteibacter</taxon>
    </lineage>
</organism>
<dbReference type="EMBL" id="JAUSSK010000004">
    <property type="protein sequence ID" value="MDQ0010939.1"/>
    <property type="molecule type" value="Genomic_DNA"/>
</dbReference>
<accession>A0ABT9T0Z2</accession>
<dbReference type="InterPro" id="IPR050553">
    <property type="entry name" value="Thioredoxin_ResA/DsbE_sf"/>
</dbReference>
<dbReference type="PROSITE" id="PS51352">
    <property type="entry name" value="THIOREDOXIN_2"/>
    <property type="match status" value="1"/>
</dbReference>
<dbReference type="PANTHER" id="PTHR42852:SF18">
    <property type="entry name" value="CHROMOSOME UNDETERMINED SCAFFOLD_47, WHOLE GENOME SHOTGUN SEQUENCE"/>
    <property type="match status" value="1"/>
</dbReference>
<dbReference type="InterPro" id="IPR013766">
    <property type="entry name" value="Thioredoxin_domain"/>
</dbReference>
<dbReference type="InterPro" id="IPR036249">
    <property type="entry name" value="Thioredoxin-like_sf"/>
</dbReference>
<dbReference type="SUPFAM" id="SSF52833">
    <property type="entry name" value="Thioredoxin-like"/>
    <property type="match status" value="1"/>
</dbReference>
<dbReference type="Proteomes" id="UP001237737">
    <property type="component" value="Unassembled WGS sequence"/>
</dbReference>
<keyword evidence="1" id="KW-0676">Redox-active center</keyword>
<keyword evidence="2" id="KW-0812">Transmembrane</keyword>
<keyword evidence="2" id="KW-1133">Transmembrane helix</keyword>
<dbReference type="InterPro" id="IPR017937">
    <property type="entry name" value="Thioredoxin_CS"/>
</dbReference>